<comment type="caution">
    <text evidence="2">The sequence shown here is derived from an EMBL/GenBank/DDBJ whole genome shotgun (WGS) entry which is preliminary data.</text>
</comment>
<dbReference type="OrthoDB" id="2153633at2759"/>
<feature type="compositionally biased region" description="Basic and acidic residues" evidence="1">
    <location>
        <begin position="37"/>
        <end position="61"/>
    </location>
</feature>
<feature type="compositionally biased region" description="Low complexity" evidence="1">
    <location>
        <begin position="109"/>
        <end position="126"/>
    </location>
</feature>
<evidence type="ECO:0008006" key="4">
    <source>
        <dbReference type="Google" id="ProtNLM"/>
    </source>
</evidence>
<evidence type="ECO:0000313" key="3">
    <source>
        <dbReference type="Proteomes" id="UP000193719"/>
    </source>
</evidence>
<gene>
    <name evidence="2" type="ORF">BCR36DRAFT_411326</name>
</gene>
<name>A0A1Y1VCP5_9FUNG</name>
<evidence type="ECO:0000256" key="1">
    <source>
        <dbReference type="SAM" id="MobiDB-lite"/>
    </source>
</evidence>
<feature type="region of interest" description="Disordered" evidence="1">
    <location>
        <begin position="1"/>
        <end position="144"/>
    </location>
</feature>
<feature type="compositionally biased region" description="Polar residues" evidence="1">
    <location>
        <begin position="127"/>
        <end position="136"/>
    </location>
</feature>
<dbReference type="AlphaFoldDB" id="A0A1Y1VCP5"/>
<feature type="compositionally biased region" description="Basic and acidic residues" evidence="1">
    <location>
        <begin position="432"/>
        <end position="443"/>
    </location>
</feature>
<accession>A0A1Y1VCP5</accession>
<evidence type="ECO:0000313" key="2">
    <source>
        <dbReference type="EMBL" id="ORX52966.1"/>
    </source>
</evidence>
<dbReference type="Proteomes" id="UP000193719">
    <property type="component" value="Unassembled WGS sequence"/>
</dbReference>
<reference evidence="2 3" key="2">
    <citation type="submission" date="2016-08" db="EMBL/GenBank/DDBJ databases">
        <title>Pervasive Adenine N6-methylation of Active Genes in Fungi.</title>
        <authorList>
            <consortium name="DOE Joint Genome Institute"/>
            <person name="Mondo S.J."/>
            <person name="Dannebaum R.O."/>
            <person name="Kuo R.C."/>
            <person name="Labutti K."/>
            <person name="Haridas S."/>
            <person name="Kuo A."/>
            <person name="Salamov A."/>
            <person name="Ahrendt S.R."/>
            <person name="Lipzen A."/>
            <person name="Sullivan W."/>
            <person name="Andreopoulos W.B."/>
            <person name="Clum A."/>
            <person name="Lindquist E."/>
            <person name="Daum C."/>
            <person name="Ramamoorthy G.K."/>
            <person name="Gryganskyi A."/>
            <person name="Culley D."/>
            <person name="Magnuson J.K."/>
            <person name="James T.Y."/>
            <person name="O'Malley M.A."/>
            <person name="Stajich J.E."/>
            <person name="Spatafora J.W."/>
            <person name="Visel A."/>
            <person name="Grigoriev I.V."/>
        </authorList>
    </citation>
    <scope>NUCLEOTIDE SEQUENCE [LARGE SCALE GENOMIC DNA]</scope>
    <source>
        <strain evidence="3">finn</strain>
    </source>
</reference>
<protein>
    <recommendedName>
        <fullName evidence="4">Sequence orphan</fullName>
    </recommendedName>
</protein>
<feature type="compositionally biased region" description="Polar residues" evidence="1">
    <location>
        <begin position="7"/>
        <end position="23"/>
    </location>
</feature>
<dbReference type="STRING" id="1754191.A0A1Y1VCP5"/>
<feature type="compositionally biased region" description="Low complexity" evidence="1">
    <location>
        <begin position="357"/>
        <end position="374"/>
    </location>
</feature>
<organism evidence="2 3">
    <name type="scientific">Piromyces finnis</name>
    <dbReference type="NCBI Taxonomy" id="1754191"/>
    <lineage>
        <taxon>Eukaryota</taxon>
        <taxon>Fungi</taxon>
        <taxon>Fungi incertae sedis</taxon>
        <taxon>Chytridiomycota</taxon>
        <taxon>Chytridiomycota incertae sedis</taxon>
        <taxon>Neocallimastigomycetes</taxon>
        <taxon>Neocallimastigales</taxon>
        <taxon>Neocallimastigaceae</taxon>
        <taxon>Piromyces</taxon>
    </lineage>
</organism>
<feature type="compositionally biased region" description="Polar residues" evidence="1">
    <location>
        <begin position="62"/>
        <end position="75"/>
    </location>
</feature>
<feature type="compositionally biased region" description="Polar residues" evidence="1">
    <location>
        <begin position="253"/>
        <end position="356"/>
    </location>
</feature>
<sequence>MFDKKPSQNNNLGNTVTYNGGKNQQTQQQNSPPYALNDDKDNINYDNHEKVFNLGLGDKKPNQNNNSGNTVTYNDGKNKQQNQNNNSPPYSISEDKNTVGNTSTEKVFNINNSSSNSSSNKNVNGNEKQQQNFKSSLSDKTKTKTHTTNVLNGMFNDETKSKQGTSNVLNGQSNNMFNDETKSKQGTSNVLNGQSNNMFNDETKSKQGTSNVLNGQSNNMFNDEAKLKSGTSNILNGQSNNILNMYNDETRPKSSTSNILNGQSNNMFNDETKSKQGTTNVLNGQSNTMFNDETKSKQGTSNVLNGQSNNMFNDETKPKSTTSNILNGQSNNMFNDETKPKSTTSNLLNGQTNPILNNNKGSSSGSGNNSINKSVNYINSGKYHLTNKSENSDEKNTDTTEEEDNNNIASLGNTTGNVRLIPKSKTSKPNTNKRDNVNKEKLARSVKPSKRNIERIIMEDVKAMKRNEEEYIDVQFIPSPNPNDKLRPVYIKKKMISTAGQTILKTKRKDNSTEDEILNESKSKIEKRREIIMNRTLQQQQQQQQQRRMKQKRDLRTDIINRNSNSKQIKSEYLVFDYFCDYDIDEEQCRKVEETLKKCSQYIQKMITIHKKLYLTVDYYSFCKEKNCSNNSVTVASSSPSSLYLLNDANGIEWSFPKALYKQIHGTSDLDDNEEDIYIQINNNYQFYFGDSDEFNEKYRDLLYILLHEITHGLGFLSFWDTAFYKNYPEIFEKYSQAKDTYLTPQGYYSISESNNKKVQFLGWVPISIYDRYLMYHEEYSPIYTLYLSMLKSSKAILKKNGGKMPLGEFIKAYENDDNEGFIASKFLYTLATGKGGSISFGVPSNEYIEKSFDTEFKYVTFSNYVPLQSFCNLWNGSSSLSHIDYSFIDTSDFLMVYMAKKGRSLKSLINDGVDLDGWDIKEPEDGIYPIWGPDTQKVMKTIGWDVIMDERQLFSRNVTHTNNQCEYFLVVSEATSLSTWVNQSFSLILLITSWFLYIFF</sequence>
<reference evidence="2 3" key="1">
    <citation type="submission" date="2016-08" db="EMBL/GenBank/DDBJ databases">
        <title>Genomes of anaerobic fungi encode conserved fungal cellulosomes for biomass hydrolysis.</title>
        <authorList>
            <consortium name="DOE Joint Genome Institute"/>
            <person name="Haitjema C.H."/>
            <person name="Gilmore S.P."/>
            <person name="Henske J.K."/>
            <person name="Solomon K.V."/>
            <person name="De Groot R."/>
            <person name="Kuo A."/>
            <person name="Mondo S.J."/>
            <person name="Salamov A.A."/>
            <person name="Labutti K."/>
            <person name="Zhao Z."/>
            <person name="Chiniquy J."/>
            <person name="Barry K."/>
            <person name="Brewer H.M."/>
            <person name="Purvine S.O."/>
            <person name="Wright A.T."/>
            <person name="Boxma B."/>
            <person name="Van Alen T."/>
            <person name="Hackstein J.H."/>
            <person name="Baker S.E."/>
            <person name="Grigoriev I.V."/>
            <person name="O'Malley M.A."/>
        </authorList>
    </citation>
    <scope>NUCLEOTIDE SEQUENCE [LARGE SCALE GENOMIC DNA]</scope>
    <source>
        <strain evidence="3">finn</strain>
    </source>
</reference>
<feature type="region of interest" description="Disordered" evidence="1">
    <location>
        <begin position="251"/>
        <end position="448"/>
    </location>
</feature>
<feature type="compositionally biased region" description="Polar residues" evidence="1">
    <location>
        <begin position="408"/>
        <end position="417"/>
    </location>
</feature>
<dbReference type="EMBL" id="MCFH01000014">
    <property type="protein sequence ID" value="ORX52966.1"/>
    <property type="molecule type" value="Genomic_DNA"/>
</dbReference>
<proteinExistence type="predicted"/>
<keyword evidence="3" id="KW-1185">Reference proteome</keyword>